<evidence type="ECO:0000256" key="2">
    <source>
        <dbReference type="ARBA" id="ARBA00022670"/>
    </source>
</evidence>
<dbReference type="PANTHER" id="PTHR47053:SF1">
    <property type="entry name" value="MUREIN DD-ENDOPEPTIDASE MEPH-RELATED"/>
    <property type="match status" value="1"/>
</dbReference>
<dbReference type="InterPro" id="IPR000064">
    <property type="entry name" value="NLP_P60_dom"/>
</dbReference>
<evidence type="ECO:0000256" key="3">
    <source>
        <dbReference type="ARBA" id="ARBA00022801"/>
    </source>
</evidence>
<dbReference type="Gene3D" id="3.90.1720.10">
    <property type="entry name" value="endopeptidase domain like (from Nostoc punctiforme)"/>
    <property type="match status" value="1"/>
</dbReference>
<dbReference type="Pfam" id="PF00877">
    <property type="entry name" value="NLPC_P60"/>
    <property type="match status" value="1"/>
</dbReference>
<keyword evidence="5" id="KW-0732">Signal</keyword>
<protein>
    <submittedName>
        <fullName evidence="7">NlpC/P60 family protein</fullName>
    </submittedName>
</protein>
<comment type="similarity">
    <text evidence="1">Belongs to the peptidase C40 family.</text>
</comment>
<dbReference type="SUPFAM" id="SSF54001">
    <property type="entry name" value="Cysteine proteinases"/>
    <property type="match status" value="1"/>
</dbReference>
<reference evidence="7 8" key="1">
    <citation type="submission" date="2023-03" db="EMBL/GenBank/DDBJ databases">
        <title>Bacillus Genome Sequencing.</title>
        <authorList>
            <person name="Dunlap C."/>
        </authorList>
    </citation>
    <scope>NUCLEOTIDE SEQUENCE [LARGE SCALE GENOMIC DNA]</scope>
    <source>
        <strain evidence="7 8">NRS-1351</strain>
    </source>
</reference>
<dbReference type="PANTHER" id="PTHR47053">
    <property type="entry name" value="MUREIN DD-ENDOPEPTIDASE MEPH-RELATED"/>
    <property type="match status" value="1"/>
</dbReference>
<sequence>MKSFSSRLICSCALLCAAVPMFTAHSAQAASTPTDSPVKVQVNDELLKFPEVQPYIDDKGIMQVPLRVLSEKLGYQVSWEKQEDQIEVTLVNKQQSILLITEQKQALVNSKKISLESSPTVYQGNTYVPLRFITETFGSPIEWNEANQIAIVDVDGKSHKPAWIAPPPPPAPAPAPKVAAAAVVPSVSEQIIQAANSYMGVRYVWGGTTPSGFDCSGFVRFLYQAKGIDLPRTSAEMHSEAGTKVSDLKAGDLVFFASKTVNHVGIYLGNDQFISATTSRGVAVDSLSSAYWSARYVGARRVL</sequence>
<keyword evidence="2" id="KW-0645">Protease</keyword>
<evidence type="ECO:0000256" key="5">
    <source>
        <dbReference type="SAM" id="SignalP"/>
    </source>
</evidence>
<dbReference type="Proteomes" id="UP001355653">
    <property type="component" value="Unassembled WGS sequence"/>
</dbReference>
<evidence type="ECO:0000313" key="8">
    <source>
        <dbReference type="Proteomes" id="UP001355653"/>
    </source>
</evidence>
<dbReference type="InterPro" id="IPR051202">
    <property type="entry name" value="Peptidase_C40"/>
</dbReference>
<evidence type="ECO:0000256" key="4">
    <source>
        <dbReference type="ARBA" id="ARBA00022807"/>
    </source>
</evidence>
<dbReference type="InterPro" id="IPR036582">
    <property type="entry name" value="Mao_N_sf"/>
</dbReference>
<evidence type="ECO:0000259" key="6">
    <source>
        <dbReference type="PROSITE" id="PS51935"/>
    </source>
</evidence>
<keyword evidence="3" id="KW-0378">Hydrolase</keyword>
<comment type="caution">
    <text evidence="7">The sequence shown here is derived from an EMBL/GenBank/DDBJ whole genome shotgun (WGS) entry which is preliminary data.</text>
</comment>
<accession>A0ABU6DLB3</accession>
<feature type="domain" description="NlpC/P60" evidence="6">
    <location>
        <begin position="185"/>
        <end position="303"/>
    </location>
</feature>
<dbReference type="EMBL" id="JAROBY010000078">
    <property type="protein sequence ID" value="MEB4798568.1"/>
    <property type="molecule type" value="Genomic_DNA"/>
</dbReference>
<keyword evidence="8" id="KW-1185">Reference proteome</keyword>
<organism evidence="7 8">
    <name type="scientific">Paenibacillus chondroitinus</name>
    <dbReference type="NCBI Taxonomy" id="59842"/>
    <lineage>
        <taxon>Bacteria</taxon>
        <taxon>Bacillati</taxon>
        <taxon>Bacillota</taxon>
        <taxon>Bacilli</taxon>
        <taxon>Bacillales</taxon>
        <taxon>Paenibacillaceae</taxon>
        <taxon>Paenibacillus</taxon>
    </lineage>
</organism>
<dbReference type="RefSeq" id="WP_246069295.1">
    <property type="nucleotide sequence ID" value="NZ_JAROBY010000078.1"/>
</dbReference>
<dbReference type="InterPro" id="IPR038765">
    <property type="entry name" value="Papain-like_cys_pep_sf"/>
</dbReference>
<gene>
    <name evidence="7" type="ORF">P5G65_32210</name>
</gene>
<evidence type="ECO:0000313" key="7">
    <source>
        <dbReference type="EMBL" id="MEB4798568.1"/>
    </source>
</evidence>
<proteinExistence type="inferred from homology"/>
<keyword evidence="4" id="KW-0788">Thiol protease</keyword>
<dbReference type="Pfam" id="PF07833">
    <property type="entry name" value="Cu_amine_oxidN1"/>
    <property type="match status" value="1"/>
</dbReference>
<dbReference type="InterPro" id="IPR012854">
    <property type="entry name" value="Cu_amine_oxidase-like_N"/>
</dbReference>
<dbReference type="PROSITE" id="PS51935">
    <property type="entry name" value="NLPC_P60"/>
    <property type="match status" value="1"/>
</dbReference>
<feature type="chain" id="PRO_5046787008" evidence="5">
    <location>
        <begin position="30"/>
        <end position="303"/>
    </location>
</feature>
<feature type="signal peptide" evidence="5">
    <location>
        <begin position="1"/>
        <end position="29"/>
    </location>
</feature>
<evidence type="ECO:0000256" key="1">
    <source>
        <dbReference type="ARBA" id="ARBA00007074"/>
    </source>
</evidence>
<name>A0ABU6DLB3_9BACL</name>
<dbReference type="SUPFAM" id="SSF55383">
    <property type="entry name" value="Copper amine oxidase, domain N"/>
    <property type="match status" value="1"/>
</dbReference>
<dbReference type="Gene3D" id="3.30.457.10">
    <property type="entry name" value="Copper amine oxidase-like, N-terminal domain"/>
    <property type="match status" value="1"/>
</dbReference>